<dbReference type="InterPro" id="IPR028051">
    <property type="entry name" value="CheX-like_dom"/>
</dbReference>
<dbReference type="CDD" id="cd17906">
    <property type="entry name" value="CheX"/>
    <property type="match status" value="1"/>
</dbReference>
<protein>
    <recommendedName>
        <fullName evidence="2">Chemotaxis phosphatase CheX-like domain-containing protein</fullName>
    </recommendedName>
</protein>
<dbReference type="InterPro" id="IPR038756">
    <property type="entry name" value="CheX-like"/>
</dbReference>
<accession>A0A3B1DBV9</accession>
<reference evidence="3" key="1">
    <citation type="submission" date="2018-06" db="EMBL/GenBank/DDBJ databases">
        <authorList>
            <person name="Zhirakovskaya E."/>
        </authorList>
    </citation>
    <scope>NUCLEOTIDE SEQUENCE</scope>
</reference>
<evidence type="ECO:0000313" key="3">
    <source>
        <dbReference type="EMBL" id="VAX38252.1"/>
    </source>
</evidence>
<feature type="domain" description="Chemotaxis phosphatase CheX-like" evidence="2">
    <location>
        <begin position="55"/>
        <end position="146"/>
    </location>
</feature>
<gene>
    <name evidence="3" type="ORF">MNBD_PLANCTO02-3442</name>
</gene>
<evidence type="ECO:0000256" key="1">
    <source>
        <dbReference type="ARBA" id="ARBA00022500"/>
    </source>
</evidence>
<proteinExistence type="predicted"/>
<organism evidence="3">
    <name type="scientific">hydrothermal vent metagenome</name>
    <dbReference type="NCBI Taxonomy" id="652676"/>
    <lineage>
        <taxon>unclassified sequences</taxon>
        <taxon>metagenomes</taxon>
        <taxon>ecological metagenomes</taxon>
    </lineage>
</organism>
<dbReference type="AlphaFoldDB" id="A0A3B1DBV9"/>
<keyword evidence="1" id="KW-0145">Chemotaxis</keyword>
<dbReference type="Pfam" id="PF13690">
    <property type="entry name" value="CheX"/>
    <property type="match status" value="1"/>
</dbReference>
<dbReference type="PANTHER" id="PTHR39452">
    <property type="entry name" value="CHEY-P PHOSPHATASE CHEX"/>
    <property type="match status" value="1"/>
</dbReference>
<dbReference type="Gene3D" id="3.40.1550.10">
    <property type="entry name" value="CheC-like"/>
    <property type="match status" value="1"/>
</dbReference>
<name>A0A3B1DBV9_9ZZZZ</name>
<dbReference type="PANTHER" id="PTHR39452:SF1">
    <property type="entry name" value="CHEY-P PHOSPHATASE CHEX"/>
    <property type="match status" value="1"/>
</dbReference>
<dbReference type="InterPro" id="IPR028976">
    <property type="entry name" value="CheC-like_sf"/>
</dbReference>
<sequence>MVIATEENVTEKLSPEDLVNPFIRSTEYVFDAMLGLETHFSELQEVTEGHQMYAVTSVVGLSGKNLTGSISISFQKCAALKVLELMAGIECDEVDESVRDAIGEMANMIGGQGKRDLSQYELQLGLPQVIVGEDYTVYSPRWARHYYLPIKTDIGLCTLDIGFDPTGS</sequence>
<dbReference type="SUPFAM" id="SSF103039">
    <property type="entry name" value="CheC-like"/>
    <property type="match status" value="1"/>
</dbReference>
<dbReference type="GO" id="GO:0006935">
    <property type="term" value="P:chemotaxis"/>
    <property type="evidence" value="ECO:0007669"/>
    <property type="project" value="UniProtKB-KW"/>
</dbReference>
<dbReference type="EMBL" id="UOGL01000171">
    <property type="protein sequence ID" value="VAX38252.1"/>
    <property type="molecule type" value="Genomic_DNA"/>
</dbReference>
<evidence type="ECO:0000259" key="2">
    <source>
        <dbReference type="Pfam" id="PF13690"/>
    </source>
</evidence>